<comment type="caution">
    <text evidence="11">The sequence shown here is derived from an EMBL/GenBank/DDBJ whole genome shotgun (WGS) entry which is preliminary data.</text>
</comment>
<keyword evidence="6" id="KW-0067">ATP-binding</keyword>
<keyword evidence="9" id="KW-0406">Ion transport</keyword>
<dbReference type="OrthoDB" id="9788285at2"/>
<evidence type="ECO:0000256" key="6">
    <source>
        <dbReference type="ARBA" id="ARBA00022840"/>
    </source>
</evidence>
<dbReference type="AlphaFoldDB" id="A0A4U0S0W4"/>
<dbReference type="InterPro" id="IPR003820">
    <property type="entry name" value="KdpC"/>
</dbReference>
<dbReference type="PANTHER" id="PTHR30042">
    <property type="entry name" value="POTASSIUM-TRANSPORTING ATPASE C CHAIN"/>
    <property type="match status" value="1"/>
</dbReference>
<dbReference type="GO" id="GO:0008556">
    <property type="term" value="F:P-type potassium transmembrane transporter activity"/>
    <property type="evidence" value="ECO:0007669"/>
    <property type="project" value="InterPro"/>
</dbReference>
<reference evidence="11 12" key="1">
    <citation type="submission" date="2019-04" db="EMBL/GenBank/DDBJ databases">
        <title>Streptomyces oryziradicis sp. nov., a novel actinomycete isolated from rhizosphere soil of rice (Oryza sativa L.).</title>
        <authorList>
            <person name="Li C."/>
        </authorList>
    </citation>
    <scope>NUCLEOTIDE SEQUENCE [LARGE SCALE GENOMIC DNA]</scope>
    <source>
        <strain evidence="11 12">NEAU-C40</strain>
    </source>
</reference>
<dbReference type="Pfam" id="PF02669">
    <property type="entry name" value="KdpC"/>
    <property type="match status" value="1"/>
</dbReference>
<sequence>MPPGTTVPVDAVTASASGLDPDISAANSNLQAPRVAATRHLPPSRVHALIAAHTTPRAWGFLGERRVNVLQLNLALDTLRP</sequence>
<evidence type="ECO:0000256" key="7">
    <source>
        <dbReference type="ARBA" id="ARBA00022958"/>
    </source>
</evidence>
<keyword evidence="8" id="KW-1133">Transmembrane helix</keyword>
<keyword evidence="4" id="KW-0812">Transmembrane</keyword>
<keyword evidence="1" id="KW-0813">Transport</keyword>
<evidence type="ECO:0000256" key="9">
    <source>
        <dbReference type="ARBA" id="ARBA00023065"/>
    </source>
</evidence>
<dbReference type="GO" id="GO:0016020">
    <property type="term" value="C:membrane"/>
    <property type="evidence" value="ECO:0007669"/>
    <property type="project" value="InterPro"/>
</dbReference>
<gene>
    <name evidence="11" type="ORF">FCI23_40175</name>
</gene>
<name>A0A4U0S0W4_9ACTN</name>
<keyword evidence="3" id="KW-0633">Potassium transport</keyword>
<keyword evidence="12" id="KW-1185">Reference proteome</keyword>
<evidence type="ECO:0000313" key="11">
    <source>
        <dbReference type="EMBL" id="TKA01708.1"/>
    </source>
</evidence>
<dbReference type="PANTHER" id="PTHR30042:SF2">
    <property type="entry name" value="POTASSIUM-TRANSPORTING ATPASE KDPC SUBUNIT"/>
    <property type="match status" value="1"/>
</dbReference>
<dbReference type="EMBL" id="SUMC01000070">
    <property type="protein sequence ID" value="TKA01708.1"/>
    <property type="molecule type" value="Genomic_DNA"/>
</dbReference>
<evidence type="ECO:0000313" key="12">
    <source>
        <dbReference type="Proteomes" id="UP000305778"/>
    </source>
</evidence>
<proteinExistence type="predicted"/>
<evidence type="ECO:0000256" key="5">
    <source>
        <dbReference type="ARBA" id="ARBA00022741"/>
    </source>
</evidence>
<protein>
    <submittedName>
        <fullName evidence="11">Potassium-transporting ATPase subunit C</fullName>
    </submittedName>
</protein>
<dbReference type="Proteomes" id="UP000305778">
    <property type="component" value="Unassembled WGS sequence"/>
</dbReference>
<evidence type="ECO:0000256" key="4">
    <source>
        <dbReference type="ARBA" id="ARBA00022692"/>
    </source>
</evidence>
<dbReference type="GO" id="GO:0005524">
    <property type="term" value="F:ATP binding"/>
    <property type="evidence" value="ECO:0007669"/>
    <property type="project" value="UniProtKB-KW"/>
</dbReference>
<keyword evidence="7" id="KW-0630">Potassium</keyword>
<accession>A0A4U0S0W4</accession>
<keyword evidence="2" id="KW-1003">Cell membrane</keyword>
<evidence type="ECO:0000256" key="8">
    <source>
        <dbReference type="ARBA" id="ARBA00022989"/>
    </source>
</evidence>
<keyword evidence="5" id="KW-0547">Nucleotide-binding</keyword>
<evidence type="ECO:0000256" key="2">
    <source>
        <dbReference type="ARBA" id="ARBA00022475"/>
    </source>
</evidence>
<evidence type="ECO:0000256" key="3">
    <source>
        <dbReference type="ARBA" id="ARBA00022538"/>
    </source>
</evidence>
<keyword evidence="10" id="KW-0472">Membrane</keyword>
<evidence type="ECO:0000256" key="10">
    <source>
        <dbReference type="ARBA" id="ARBA00023136"/>
    </source>
</evidence>
<organism evidence="11 12">
    <name type="scientific">Actinacidiphila oryziradicis</name>
    <dbReference type="NCBI Taxonomy" id="2571141"/>
    <lineage>
        <taxon>Bacteria</taxon>
        <taxon>Bacillati</taxon>
        <taxon>Actinomycetota</taxon>
        <taxon>Actinomycetes</taxon>
        <taxon>Kitasatosporales</taxon>
        <taxon>Streptomycetaceae</taxon>
        <taxon>Actinacidiphila</taxon>
    </lineage>
</organism>
<evidence type="ECO:0000256" key="1">
    <source>
        <dbReference type="ARBA" id="ARBA00022448"/>
    </source>
</evidence>